<organism evidence="2 3">
    <name type="scientific">Streptomyces lividans 1326</name>
    <dbReference type="NCBI Taxonomy" id="1200984"/>
    <lineage>
        <taxon>Bacteria</taxon>
        <taxon>Bacillati</taxon>
        <taxon>Actinomycetota</taxon>
        <taxon>Actinomycetes</taxon>
        <taxon>Kitasatosporales</taxon>
        <taxon>Streptomycetaceae</taxon>
        <taxon>Streptomyces</taxon>
    </lineage>
</organism>
<dbReference type="EMBL" id="CM001889">
    <property type="protein sequence ID" value="EOY51600.1"/>
    <property type="molecule type" value="Genomic_DNA"/>
</dbReference>
<feature type="compositionally biased region" description="Basic and acidic residues" evidence="1">
    <location>
        <begin position="67"/>
        <end position="77"/>
    </location>
</feature>
<evidence type="ECO:0000313" key="3">
    <source>
        <dbReference type="Proteomes" id="UP000014062"/>
    </source>
</evidence>
<accession>A0A7U9DYM6</accession>
<sequence>MGLLLPAVGASDVGAGVGQVLLGPVEDDAGDETAAVDAGVLPGVAVGGDVRPRRRRRRPTPRADCPPADRPRGPAAR</sequence>
<evidence type="ECO:0000313" key="2">
    <source>
        <dbReference type="EMBL" id="EOY51600.1"/>
    </source>
</evidence>
<feature type="region of interest" description="Disordered" evidence="1">
    <location>
        <begin position="43"/>
        <end position="77"/>
    </location>
</feature>
<name>A0A7U9DYM6_STRLI</name>
<dbReference type="AlphaFoldDB" id="A0A7U9DYM6"/>
<evidence type="ECO:0000256" key="1">
    <source>
        <dbReference type="SAM" id="MobiDB-lite"/>
    </source>
</evidence>
<gene>
    <name evidence="2" type="ORF">SLI_6895</name>
</gene>
<proteinExistence type="predicted"/>
<dbReference type="Proteomes" id="UP000014062">
    <property type="component" value="Chromosome"/>
</dbReference>
<protein>
    <submittedName>
        <fullName evidence="2">Uncharacterized protein</fullName>
    </submittedName>
</protein>
<reference evidence="3" key="1">
    <citation type="journal article" date="2013" name="Genome Biol. Evol.">
        <title>The genome sequence of Streptomyces lividans 66 reveals a novel tRNA-dependent peptide biosynthetic system within a metal-related genomic island.</title>
        <authorList>
            <person name="Cruz-Morales P."/>
            <person name="Vijgenboom E."/>
            <person name="Iruegas-Bocardo F."/>
            <person name="Girard G."/>
            <person name="Yanez-Guerra L.A."/>
            <person name="Ramos-Aboites H.E."/>
            <person name="Pernodet J.L."/>
            <person name="Anne J."/>
            <person name="van Wezel G.P."/>
            <person name="Barona-Gomez F."/>
        </authorList>
    </citation>
    <scope>NUCLEOTIDE SEQUENCE [LARGE SCALE GENOMIC DNA]</scope>
    <source>
        <strain evidence="3">1326</strain>
    </source>
</reference>